<dbReference type="PANTHER" id="PTHR38479">
    <property type="entry name" value="LMO0824 PROTEIN"/>
    <property type="match status" value="1"/>
</dbReference>
<keyword evidence="2" id="KW-1185">Reference proteome</keyword>
<gene>
    <name evidence="1" type="ORF">ACFQ4B_11460</name>
</gene>
<proteinExistence type="predicted"/>
<sequence length="368" mass="41885">MESMRERSISYRRMHNLLIAGRKMDNCEHVVQHLGALQAQDYHQALWAVGMRTQSATVADIEQSIEDRKIVLTWPMRGTIHCVHPENLRWMLQHLAPRILAQDGRRQAQLELNQEIIERCRQIIYDALQGNKRISRPDLMQLLEDNGFHTKNQRGYHLLWYLAQSGHICLGPREGKQQTIVLLDEWVPAAKELSRSEALALLAERYFASHGPATVQDLAWWAGITLSDARQGVEAAQSRLVSEKIGGQEYWTTDNAPAFVMDEEPSVYLLPGFDEYLLGFKDRSTVLNAAHARHVVPGNNGVFMPTIVIDGQISGLWKRTIKSKGIDIEFHLFAPLKEREERVIEAAGRYCKFIGLPLATTSFQLVES</sequence>
<evidence type="ECO:0000313" key="1">
    <source>
        <dbReference type="EMBL" id="MFD1220742.1"/>
    </source>
</evidence>
<dbReference type="EMBL" id="JBHTLU010000013">
    <property type="protein sequence ID" value="MFD1220742.1"/>
    <property type="molecule type" value="Genomic_DNA"/>
</dbReference>
<dbReference type="InterPro" id="IPR009351">
    <property type="entry name" value="AlkZ-like"/>
</dbReference>
<accession>A0ABW3UKD2</accession>
<name>A0ABW3UKD2_9BACL</name>
<dbReference type="RefSeq" id="WP_345587308.1">
    <property type="nucleotide sequence ID" value="NZ_BAABJG010000006.1"/>
</dbReference>
<protein>
    <submittedName>
        <fullName evidence="1">Winged helix DNA-binding domain-containing protein</fullName>
    </submittedName>
</protein>
<reference evidence="2" key="1">
    <citation type="journal article" date="2019" name="Int. J. Syst. Evol. Microbiol.">
        <title>The Global Catalogue of Microorganisms (GCM) 10K type strain sequencing project: providing services to taxonomists for standard genome sequencing and annotation.</title>
        <authorList>
            <consortium name="The Broad Institute Genomics Platform"/>
            <consortium name="The Broad Institute Genome Sequencing Center for Infectious Disease"/>
            <person name="Wu L."/>
            <person name="Ma J."/>
        </authorList>
    </citation>
    <scope>NUCLEOTIDE SEQUENCE [LARGE SCALE GENOMIC DNA]</scope>
    <source>
        <strain evidence="2">CCUG 53270</strain>
    </source>
</reference>
<evidence type="ECO:0000313" key="2">
    <source>
        <dbReference type="Proteomes" id="UP001597180"/>
    </source>
</evidence>
<keyword evidence="1" id="KW-0238">DNA-binding</keyword>
<comment type="caution">
    <text evidence="1">The sequence shown here is derived from an EMBL/GenBank/DDBJ whole genome shotgun (WGS) entry which is preliminary data.</text>
</comment>
<dbReference type="GO" id="GO:0003677">
    <property type="term" value="F:DNA binding"/>
    <property type="evidence" value="ECO:0007669"/>
    <property type="project" value="UniProtKB-KW"/>
</dbReference>
<dbReference type="Proteomes" id="UP001597180">
    <property type="component" value="Unassembled WGS sequence"/>
</dbReference>
<dbReference type="Pfam" id="PF06224">
    <property type="entry name" value="AlkZ-like"/>
    <property type="match status" value="1"/>
</dbReference>
<dbReference type="PANTHER" id="PTHR38479:SF2">
    <property type="entry name" value="WINGED HELIX DNA-BINDING DOMAIN-CONTAINING PROTEIN"/>
    <property type="match status" value="1"/>
</dbReference>
<organism evidence="1 2">
    <name type="scientific">Paenibacillus vulneris</name>
    <dbReference type="NCBI Taxonomy" id="1133364"/>
    <lineage>
        <taxon>Bacteria</taxon>
        <taxon>Bacillati</taxon>
        <taxon>Bacillota</taxon>
        <taxon>Bacilli</taxon>
        <taxon>Bacillales</taxon>
        <taxon>Paenibacillaceae</taxon>
        <taxon>Paenibacillus</taxon>
    </lineage>
</organism>